<organism evidence="2 3">
    <name type="scientific">Chryseobacterium lactis</name>
    <dbReference type="NCBI Taxonomy" id="1241981"/>
    <lineage>
        <taxon>Bacteria</taxon>
        <taxon>Pseudomonadati</taxon>
        <taxon>Bacteroidota</taxon>
        <taxon>Flavobacteriia</taxon>
        <taxon>Flavobacteriales</taxon>
        <taxon>Weeksellaceae</taxon>
        <taxon>Chryseobacterium group</taxon>
        <taxon>Chryseobacterium</taxon>
    </lineage>
</organism>
<dbReference type="EMBL" id="PPEH01000001">
    <property type="protein sequence ID" value="PNW15193.1"/>
    <property type="molecule type" value="Genomic_DNA"/>
</dbReference>
<dbReference type="Proteomes" id="UP000279972">
    <property type="component" value="Chromosome"/>
</dbReference>
<keyword evidence="4" id="KW-1185">Reference proteome</keyword>
<reference evidence="1 4" key="2">
    <citation type="submission" date="2018-11" db="EMBL/GenBank/DDBJ databases">
        <title>Proposal to divide the Flavobacteriaceae and reorganize its genera based on Amino Acid Identity values calculated from whole genome sequences.</title>
        <authorList>
            <person name="Nicholson A.C."/>
            <person name="Gulvik C.A."/>
            <person name="Whitney A.M."/>
            <person name="Humrighouse B.W."/>
            <person name="Bell M."/>
            <person name="Holmes B."/>
            <person name="Steigerwalt A.G."/>
            <person name="Villarma A."/>
            <person name="Sheth M."/>
            <person name="Batra D."/>
            <person name="Pryor J."/>
            <person name="Bernardet J.-F."/>
            <person name="Hugo C."/>
            <person name="Kampfer P."/>
            <person name="Newman J."/>
            <person name="McQuiston J.R."/>
        </authorList>
    </citation>
    <scope>NUCLEOTIDE SEQUENCE [LARGE SCALE GENOMIC DNA]</scope>
    <source>
        <strain evidence="1 4">KC_1864</strain>
    </source>
</reference>
<sequence length="159" mass="18344">MNFFLKVLSGFFSSHDPKNITQVEPLRKYEDDIEIIQYIEMGNNSVRDSKDHLFQTPTEVLDILHDNTVLWIDKRNDRFGISNHMKSLIIPLHQVKGFEIQNILQGKGSGESYILVCLSNSKYLMLTTSPITYEFDQYSDILSKTLGVPVTFAPEFYNC</sequence>
<gene>
    <name evidence="2" type="ORF">C1637_01850</name>
    <name evidence="1" type="ORF">EG342_05235</name>
</gene>
<name>A0A3G6RXN5_CHRLC</name>
<dbReference type="EMBL" id="CP033924">
    <property type="protein sequence ID" value="AZA81341.1"/>
    <property type="molecule type" value="Genomic_DNA"/>
</dbReference>
<dbReference type="AlphaFoldDB" id="A0A3G6RXN5"/>
<evidence type="ECO:0000313" key="4">
    <source>
        <dbReference type="Proteomes" id="UP000279972"/>
    </source>
</evidence>
<dbReference type="KEGG" id="clac:EG342_05235"/>
<dbReference type="OrthoDB" id="1252908at2"/>
<evidence type="ECO:0000313" key="3">
    <source>
        <dbReference type="Proteomes" id="UP000236262"/>
    </source>
</evidence>
<proteinExistence type="predicted"/>
<evidence type="ECO:0000313" key="1">
    <source>
        <dbReference type="EMBL" id="AZA81341.1"/>
    </source>
</evidence>
<protein>
    <submittedName>
        <fullName evidence="2">Uncharacterized protein</fullName>
    </submittedName>
</protein>
<accession>A0A3G6RXN5</accession>
<reference evidence="2 3" key="1">
    <citation type="submission" date="2018-01" db="EMBL/GenBank/DDBJ databases">
        <title>Draft genome sequences of Chryseobacterium lactis NCTC11390, Chryseobacterium oncorhynchi 701B-08, and Chryseobacterium viscerum 687B-08.</title>
        <authorList>
            <person name="Jeong J.-J."/>
            <person name="Lee Y.J."/>
            <person name="Park B."/>
            <person name="Choi I.-G."/>
            <person name="Kim K.D."/>
        </authorList>
    </citation>
    <scope>NUCLEOTIDE SEQUENCE [LARGE SCALE GENOMIC DNA]</scope>
    <source>
        <strain evidence="2 3">NCTC11390</strain>
    </source>
</reference>
<dbReference type="Proteomes" id="UP000236262">
    <property type="component" value="Unassembled WGS sequence"/>
</dbReference>
<evidence type="ECO:0000313" key="2">
    <source>
        <dbReference type="EMBL" id="PNW15193.1"/>
    </source>
</evidence>
<dbReference type="RefSeq" id="WP_103288702.1">
    <property type="nucleotide sequence ID" value="NZ_CP033924.1"/>
</dbReference>